<proteinExistence type="predicted"/>
<sequence length="513" mass="60582">MTISRRLYRPSRQKRGISLWFERIMALIAVVNYILVIFNLTYIPLRDFWLQGRVQLFFKFGQHELEWPQEPVRVLPVSFSDFITRYDDFKGIEPYRSTEDYLKNVRQLKKYISLEGLNNANETITQILSKLQEQSIDMIQTNPFQISNKTGTLERIKNKMRRFIFPNNNNASAKQAFLIFWSRDYLKQNYEQKINFFDNEIVPLIETNYYRPVGENGQPVDNFGLIDFPFSLLFFCEFLMRTWLISRRYTGVNWRDAMLWRWYDIFLFIPFYKFLRILPVLIRLDAAKFIDLRSIKRQASQGFVAGIAGDVTEYVVVEIIHQLQTSVKQGDLQKFLSQPKNHSYINFNEINEIEEIIKIFIQVTVDKTLPQIQPEAEAFLKYNIDKALSLSPAYKNLQRLPGVEGLQNQLSQQLAARIYQSLFEVINNLSQEDKKFNELLSSLLKKFTQTLGRELKAEKSTEQLEFLITELLEEIKMNYVQRLSTEDVEVILEQTRQLRQKAQATLPQIESAP</sequence>
<organism evidence="2 3">
    <name type="scientific">Gloeothece verrucosa (strain PCC 7822)</name>
    <name type="common">Cyanothece sp. (strain PCC 7822)</name>
    <dbReference type="NCBI Taxonomy" id="497965"/>
    <lineage>
        <taxon>Bacteria</taxon>
        <taxon>Bacillati</taxon>
        <taxon>Cyanobacteriota</taxon>
        <taxon>Cyanophyceae</taxon>
        <taxon>Oscillatoriophycideae</taxon>
        <taxon>Chroococcales</taxon>
        <taxon>Aphanothecaceae</taxon>
        <taxon>Gloeothece</taxon>
        <taxon>Gloeothece verrucosa</taxon>
    </lineage>
</organism>
<dbReference type="STRING" id="497965.Cyan7822_5376"/>
<evidence type="ECO:0000256" key="1">
    <source>
        <dbReference type="SAM" id="Phobius"/>
    </source>
</evidence>
<dbReference type="eggNOG" id="COG3779">
    <property type="taxonomic scope" value="Bacteria"/>
</dbReference>
<reference evidence="3" key="1">
    <citation type="journal article" date="2011" name="MBio">
        <title>Novel metabolic attributes of the genus Cyanothece, comprising a group of unicellular nitrogen-fixing Cyanobacteria.</title>
        <authorList>
            <person name="Bandyopadhyay A."/>
            <person name="Elvitigala T."/>
            <person name="Welsh E."/>
            <person name="Stockel J."/>
            <person name="Liberton M."/>
            <person name="Min H."/>
            <person name="Sherman L.A."/>
            <person name="Pakrasi H.B."/>
        </authorList>
    </citation>
    <scope>NUCLEOTIDE SEQUENCE [LARGE SCALE GENOMIC DNA]</scope>
    <source>
        <strain evidence="3">PCC 7822</strain>
    </source>
</reference>
<dbReference type="AlphaFoldDB" id="E0U850"/>
<protein>
    <submittedName>
        <fullName evidence="2">Uncharacterized protein</fullName>
    </submittedName>
</protein>
<keyword evidence="1" id="KW-0812">Transmembrane</keyword>
<dbReference type="KEGG" id="cyj:Cyan7822_5376"/>
<dbReference type="HOGENOM" id="CLU_028584_0_0_3"/>
<dbReference type="Proteomes" id="UP000008206">
    <property type="component" value="Chromosome"/>
</dbReference>
<keyword evidence="1" id="KW-1133">Transmembrane helix</keyword>
<feature type="transmembrane region" description="Helical" evidence="1">
    <location>
        <begin position="20"/>
        <end position="43"/>
    </location>
</feature>
<keyword evidence="3" id="KW-1185">Reference proteome</keyword>
<evidence type="ECO:0000313" key="3">
    <source>
        <dbReference type="Proteomes" id="UP000008206"/>
    </source>
</evidence>
<dbReference type="RefSeq" id="WP_013325293.1">
    <property type="nucleotide sequence ID" value="NC_014501.1"/>
</dbReference>
<accession>E0U850</accession>
<evidence type="ECO:0000313" key="2">
    <source>
        <dbReference type="EMBL" id="ADN17255.1"/>
    </source>
</evidence>
<keyword evidence="1" id="KW-0472">Membrane</keyword>
<gene>
    <name evidence="2" type="ordered locus">Cyan7822_5376</name>
</gene>
<name>E0U850_GLOV7</name>
<dbReference type="OrthoDB" id="501625at2"/>
<dbReference type="EMBL" id="CP002198">
    <property type="protein sequence ID" value="ADN17255.1"/>
    <property type="molecule type" value="Genomic_DNA"/>
</dbReference>